<reference evidence="1 2" key="1">
    <citation type="journal article" date="2010" name="Science">
        <title>Genomic comparison of the ants Camponotus floridanus and Harpegnathos saltator.</title>
        <authorList>
            <person name="Bonasio R."/>
            <person name="Zhang G."/>
            <person name="Ye C."/>
            <person name="Mutti N.S."/>
            <person name="Fang X."/>
            <person name="Qin N."/>
            <person name="Donahue G."/>
            <person name="Yang P."/>
            <person name="Li Q."/>
            <person name="Li C."/>
            <person name="Zhang P."/>
            <person name="Huang Z."/>
            <person name="Berger S.L."/>
            <person name="Reinberg D."/>
            <person name="Wang J."/>
            <person name="Liebig J."/>
        </authorList>
    </citation>
    <scope>NUCLEOTIDE SEQUENCE [LARGE SCALE GENOMIC DNA]</scope>
    <source>
        <strain evidence="1 2">R22 G/1</strain>
    </source>
</reference>
<dbReference type="InterPro" id="IPR005312">
    <property type="entry name" value="DUF1759"/>
</dbReference>
<evidence type="ECO:0008006" key="3">
    <source>
        <dbReference type="Google" id="ProtNLM"/>
    </source>
</evidence>
<feature type="non-terminal residue" evidence="1">
    <location>
        <position position="1"/>
    </location>
</feature>
<name>E2BPB4_HARSA</name>
<proteinExistence type="predicted"/>
<keyword evidence="2" id="KW-1185">Reference proteome</keyword>
<dbReference type="AlphaFoldDB" id="E2BPB4"/>
<dbReference type="OrthoDB" id="7553707at2759"/>
<feature type="non-terminal residue" evidence="1">
    <location>
        <position position="92"/>
    </location>
</feature>
<dbReference type="InParanoid" id="E2BPB4"/>
<organism evidence="2">
    <name type="scientific">Harpegnathos saltator</name>
    <name type="common">Jerdon's jumping ant</name>
    <dbReference type="NCBI Taxonomy" id="610380"/>
    <lineage>
        <taxon>Eukaryota</taxon>
        <taxon>Metazoa</taxon>
        <taxon>Ecdysozoa</taxon>
        <taxon>Arthropoda</taxon>
        <taxon>Hexapoda</taxon>
        <taxon>Insecta</taxon>
        <taxon>Pterygota</taxon>
        <taxon>Neoptera</taxon>
        <taxon>Endopterygota</taxon>
        <taxon>Hymenoptera</taxon>
        <taxon>Apocrita</taxon>
        <taxon>Aculeata</taxon>
        <taxon>Formicoidea</taxon>
        <taxon>Formicidae</taxon>
        <taxon>Ponerinae</taxon>
        <taxon>Ponerini</taxon>
        <taxon>Harpegnathos</taxon>
    </lineage>
</organism>
<dbReference type="OMA" id="HRAWTIL"/>
<sequence length="92" mass="10655">LPPYDGSFESWESFRDRFTALIIENRELSNVTRMHFLTSCVAGRARECIRDLAVTADNFETAWNLLTARFENKRRILNGHLTSILNLPVISR</sequence>
<accession>E2BPB4</accession>
<dbReference type="Pfam" id="PF03564">
    <property type="entry name" value="DUF1759"/>
    <property type="match status" value="1"/>
</dbReference>
<gene>
    <name evidence="1" type="ORF">EAI_00073</name>
</gene>
<dbReference type="Proteomes" id="UP000008237">
    <property type="component" value="Unassembled WGS sequence"/>
</dbReference>
<dbReference type="EMBL" id="GL449579">
    <property type="protein sequence ID" value="EFN82466.1"/>
    <property type="molecule type" value="Genomic_DNA"/>
</dbReference>
<protein>
    <recommendedName>
        <fullName evidence="3">Retrotransposon gag domain-containing protein</fullName>
    </recommendedName>
</protein>
<evidence type="ECO:0000313" key="2">
    <source>
        <dbReference type="Proteomes" id="UP000008237"/>
    </source>
</evidence>
<evidence type="ECO:0000313" key="1">
    <source>
        <dbReference type="EMBL" id="EFN82466.1"/>
    </source>
</evidence>